<keyword evidence="1" id="KW-0812">Transmembrane</keyword>
<protein>
    <submittedName>
        <fullName evidence="2">Uncharacterized protein</fullName>
    </submittedName>
</protein>
<sequence length="486" mass="51813">MWWRTRSWSQACGGATAARRVAAALSGRVHARVCRLRARWLAGCARRCGALRWAVCAIVPAAGAPGGAGMRWRACAARGERAAARCCAAVRLAVRAVPRAACACGALCCLVLRAHACVPDARQAWAHSAAVRARGAACALCCGEGWQRWWWLRGRCVRVAVAARCRACMRCGAARVCCCAAWRVGMARRWHAALLALLAVVAALWAGVVACACAGVRRGEVRGGRALWRCRVAAPAAQWLRRHAMCACCAAVCFGCLVCGALRVRACGVWAGLKCDGRSRCAARELPLRLRWRWRCACCAAACLCGAAACGAGRCAAAAAWRGAAWRHVAGAGVVGRALCVRCGGVSCDGAAACARGARWRVVRMGCCAAWLARVGSGWISAVCACRRRAVLWCDACGLRNAGGCACARLLCMACLWLLALSSLNTFIADAGKRTLCRKLEQRFFNSESPRVNHYGYGPGQRVDHNFHQQSGVESVLKLDSRLHEE</sequence>
<keyword evidence="1" id="KW-1133">Transmembrane helix</keyword>
<feature type="transmembrane region" description="Helical" evidence="1">
    <location>
        <begin position="192"/>
        <end position="210"/>
    </location>
</feature>
<proteinExistence type="predicted"/>
<keyword evidence="1" id="KW-0472">Membrane</keyword>
<dbReference type="Proteomes" id="UP001054945">
    <property type="component" value="Unassembled WGS sequence"/>
</dbReference>
<evidence type="ECO:0000313" key="2">
    <source>
        <dbReference type="EMBL" id="GIY20749.1"/>
    </source>
</evidence>
<accession>A0AAV4RFL3</accession>
<dbReference type="AlphaFoldDB" id="A0AAV4RFL3"/>
<reference evidence="2 3" key="1">
    <citation type="submission" date="2021-06" db="EMBL/GenBank/DDBJ databases">
        <title>Caerostris extrusa draft genome.</title>
        <authorList>
            <person name="Kono N."/>
            <person name="Arakawa K."/>
        </authorList>
    </citation>
    <scope>NUCLEOTIDE SEQUENCE [LARGE SCALE GENOMIC DNA]</scope>
</reference>
<keyword evidence="3" id="KW-1185">Reference proteome</keyword>
<evidence type="ECO:0000256" key="1">
    <source>
        <dbReference type="SAM" id="Phobius"/>
    </source>
</evidence>
<gene>
    <name evidence="2" type="ORF">CEXT_110241</name>
</gene>
<organism evidence="2 3">
    <name type="scientific">Caerostris extrusa</name>
    <name type="common">Bark spider</name>
    <name type="synonym">Caerostris bankana</name>
    <dbReference type="NCBI Taxonomy" id="172846"/>
    <lineage>
        <taxon>Eukaryota</taxon>
        <taxon>Metazoa</taxon>
        <taxon>Ecdysozoa</taxon>
        <taxon>Arthropoda</taxon>
        <taxon>Chelicerata</taxon>
        <taxon>Arachnida</taxon>
        <taxon>Araneae</taxon>
        <taxon>Araneomorphae</taxon>
        <taxon>Entelegynae</taxon>
        <taxon>Araneoidea</taxon>
        <taxon>Araneidae</taxon>
        <taxon>Caerostris</taxon>
    </lineage>
</organism>
<dbReference type="EMBL" id="BPLR01007932">
    <property type="protein sequence ID" value="GIY20749.1"/>
    <property type="molecule type" value="Genomic_DNA"/>
</dbReference>
<comment type="caution">
    <text evidence="2">The sequence shown here is derived from an EMBL/GenBank/DDBJ whole genome shotgun (WGS) entry which is preliminary data.</text>
</comment>
<name>A0AAV4RFL3_CAEEX</name>
<evidence type="ECO:0000313" key="3">
    <source>
        <dbReference type="Proteomes" id="UP001054945"/>
    </source>
</evidence>